<dbReference type="InterPro" id="IPR000064">
    <property type="entry name" value="NLP_P60_dom"/>
</dbReference>
<organism evidence="6 7">
    <name type="scientific">Gemmobacter lanyuensis</name>
    <dbReference type="NCBI Taxonomy" id="1054497"/>
    <lineage>
        <taxon>Bacteria</taxon>
        <taxon>Pseudomonadati</taxon>
        <taxon>Pseudomonadota</taxon>
        <taxon>Alphaproteobacteria</taxon>
        <taxon>Rhodobacterales</taxon>
        <taxon>Paracoccaceae</taxon>
        <taxon>Gemmobacter</taxon>
    </lineage>
</organism>
<feature type="domain" description="NlpC/P60" evidence="5">
    <location>
        <begin position="150"/>
        <end position="273"/>
    </location>
</feature>
<dbReference type="PANTHER" id="PTHR47053:SF1">
    <property type="entry name" value="MUREIN DD-ENDOPEPTIDASE MEPH-RELATED"/>
    <property type="match status" value="1"/>
</dbReference>
<dbReference type="InterPro" id="IPR038765">
    <property type="entry name" value="Papain-like_cys_pep_sf"/>
</dbReference>
<evidence type="ECO:0000313" key="6">
    <source>
        <dbReference type="EMBL" id="GGW26538.1"/>
    </source>
</evidence>
<dbReference type="PANTHER" id="PTHR47053">
    <property type="entry name" value="MUREIN DD-ENDOPEPTIDASE MEPH-RELATED"/>
    <property type="match status" value="1"/>
</dbReference>
<protein>
    <recommendedName>
        <fullName evidence="5">NlpC/P60 domain-containing protein</fullName>
    </recommendedName>
</protein>
<evidence type="ECO:0000256" key="1">
    <source>
        <dbReference type="ARBA" id="ARBA00007074"/>
    </source>
</evidence>
<name>A0A918MJB3_9RHOB</name>
<dbReference type="Pfam" id="PF18348">
    <property type="entry name" value="SH3_16"/>
    <property type="match status" value="1"/>
</dbReference>
<comment type="caution">
    <text evidence="6">The sequence shown here is derived from an EMBL/GenBank/DDBJ whole genome shotgun (WGS) entry which is preliminary data.</text>
</comment>
<reference evidence="6" key="1">
    <citation type="journal article" date="2014" name="Int. J. Syst. Evol. Microbiol.">
        <title>Complete genome sequence of Corynebacterium casei LMG S-19264T (=DSM 44701T), isolated from a smear-ripened cheese.</title>
        <authorList>
            <consortium name="US DOE Joint Genome Institute (JGI-PGF)"/>
            <person name="Walter F."/>
            <person name="Albersmeier A."/>
            <person name="Kalinowski J."/>
            <person name="Ruckert C."/>
        </authorList>
    </citation>
    <scope>NUCLEOTIDE SEQUENCE</scope>
    <source>
        <strain evidence="6">KCTC 23714</strain>
    </source>
</reference>
<proteinExistence type="inferred from homology"/>
<keyword evidence="7" id="KW-1185">Reference proteome</keyword>
<keyword evidence="3" id="KW-0378">Hydrolase</keyword>
<dbReference type="RefSeq" id="WP_189633067.1">
    <property type="nucleotide sequence ID" value="NZ_BMYQ01000002.1"/>
</dbReference>
<evidence type="ECO:0000259" key="5">
    <source>
        <dbReference type="PROSITE" id="PS51935"/>
    </source>
</evidence>
<evidence type="ECO:0000256" key="4">
    <source>
        <dbReference type="ARBA" id="ARBA00022807"/>
    </source>
</evidence>
<comment type="similarity">
    <text evidence="1">Belongs to the peptidase C40 family.</text>
</comment>
<dbReference type="Proteomes" id="UP000628984">
    <property type="component" value="Unassembled WGS sequence"/>
</dbReference>
<evidence type="ECO:0000256" key="3">
    <source>
        <dbReference type="ARBA" id="ARBA00022801"/>
    </source>
</evidence>
<dbReference type="GO" id="GO:0006508">
    <property type="term" value="P:proteolysis"/>
    <property type="evidence" value="ECO:0007669"/>
    <property type="project" value="UniProtKB-KW"/>
</dbReference>
<dbReference type="Pfam" id="PF00877">
    <property type="entry name" value="NLPC_P60"/>
    <property type="match status" value="1"/>
</dbReference>
<dbReference type="PROSITE" id="PS51935">
    <property type="entry name" value="NLPC_P60"/>
    <property type="match status" value="1"/>
</dbReference>
<keyword evidence="2" id="KW-0645">Protease</keyword>
<dbReference type="InterPro" id="IPR051202">
    <property type="entry name" value="Peptidase_C40"/>
</dbReference>
<dbReference type="InterPro" id="IPR041382">
    <property type="entry name" value="SH3_16"/>
</dbReference>
<accession>A0A918MJB3</accession>
<dbReference type="SUPFAM" id="SSF54001">
    <property type="entry name" value="Cysteine proteinases"/>
    <property type="match status" value="1"/>
</dbReference>
<evidence type="ECO:0000313" key="7">
    <source>
        <dbReference type="Proteomes" id="UP000628984"/>
    </source>
</evidence>
<sequence>MDRRLTPANGRAALRHLHGKVEAASFTDGEAARVAVPVADLLKAPEGARDRQLLWGEAVTLIDRHQGWCFLQAAKDGFCGYLRADQIAAPRPATHWVATPGTHLLTGPKVQCATVAPLFMGAQLQVIGQSGSWSETLDGFVPSSHLKPLGSHHSDPASVAQSFLHSPYLWGGNSRAGIDCSGLAQIAFGACGFQIPGDSDLQAACGSEIPAEAPLQRNDLLFWKGHVAIALSADRMIHATGAAMAVIEEDIPAAIARILAAGDGPVTARRRLPFHLG</sequence>
<gene>
    <name evidence="6" type="ORF">GCM10011452_13480</name>
</gene>
<reference evidence="6" key="2">
    <citation type="submission" date="2020-09" db="EMBL/GenBank/DDBJ databases">
        <authorList>
            <person name="Sun Q."/>
            <person name="Kim S."/>
        </authorList>
    </citation>
    <scope>NUCLEOTIDE SEQUENCE</scope>
    <source>
        <strain evidence="6">KCTC 23714</strain>
    </source>
</reference>
<evidence type="ECO:0000256" key="2">
    <source>
        <dbReference type="ARBA" id="ARBA00022670"/>
    </source>
</evidence>
<keyword evidence="4" id="KW-0788">Thiol protease</keyword>
<dbReference type="GO" id="GO:0008234">
    <property type="term" value="F:cysteine-type peptidase activity"/>
    <property type="evidence" value="ECO:0007669"/>
    <property type="project" value="UniProtKB-KW"/>
</dbReference>
<dbReference type="AlphaFoldDB" id="A0A918MJB3"/>
<dbReference type="EMBL" id="BMYQ01000002">
    <property type="protein sequence ID" value="GGW26538.1"/>
    <property type="molecule type" value="Genomic_DNA"/>
</dbReference>
<dbReference type="Gene3D" id="3.90.1720.10">
    <property type="entry name" value="endopeptidase domain like (from Nostoc punctiforme)"/>
    <property type="match status" value="1"/>
</dbReference>